<dbReference type="WBParaSite" id="maker-unitig_29348-snap-gene-0.3-mRNA-1">
    <property type="protein sequence ID" value="maker-unitig_29348-snap-gene-0.3-mRNA-1"/>
    <property type="gene ID" value="maker-unitig_29348-snap-gene-0.3"/>
</dbReference>
<organism evidence="3 4">
    <name type="scientific">Macrostomum lignano</name>
    <dbReference type="NCBI Taxonomy" id="282301"/>
    <lineage>
        <taxon>Eukaryota</taxon>
        <taxon>Metazoa</taxon>
        <taxon>Spiralia</taxon>
        <taxon>Lophotrochozoa</taxon>
        <taxon>Platyhelminthes</taxon>
        <taxon>Rhabditophora</taxon>
        <taxon>Macrostomorpha</taxon>
        <taxon>Macrostomida</taxon>
        <taxon>Macrostomidae</taxon>
        <taxon>Macrostomum</taxon>
    </lineage>
</organism>
<keyword evidence="3" id="KW-1185">Reference proteome</keyword>
<dbReference type="Proteomes" id="UP000095280">
    <property type="component" value="Unplaced"/>
</dbReference>
<dbReference type="InterPro" id="IPR058831">
    <property type="entry name" value="LolA-like_dom_2nd"/>
</dbReference>
<proteinExistence type="predicted"/>
<evidence type="ECO:0000259" key="2">
    <source>
        <dbReference type="Pfam" id="PF25898"/>
    </source>
</evidence>
<feature type="domain" description="LolA-like" evidence="2">
    <location>
        <begin position="225"/>
        <end position="273"/>
    </location>
</feature>
<reference evidence="4" key="1">
    <citation type="submission" date="2016-11" db="UniProtKB">
        <authorList>
            <consortium name="WormBaseParasite"/>
        </authorList>
    </citation>
    <scope>IDENTIFICATION</scope>
</reference>
<accession>A0A1I8FCI8</accession>
<feature type="region of interest" description="Disordered" evidence="1">
    <location>
        <begin position="71"/>
        <end position="95"/>
    </location>
</feature>
<dbReference type="AlphaFoldDB" id="A0A1I8FCI8"/>
<feature type="compositionally biased region" description="Low complexity" evidence="1">
    <location>
        <begin position="72"/>
        <end position="92"/>
    </location>
</feature>
<dbReference type="Pfam" id="PF25898">
    <property type="entry name" value="LolA_2nd_metazoa"/>
    <property type="match status" value="1"/>
</dbReference>
<evidence type="ECO:0000313" key="4">
    <source>
        <dbReference type="WBParaSite" id="maker-unitig_29348-snap-gene-0.3-mRNA-1"/>
    </source>
</evidence>
<name>A0A1I8FCI8_9PLAT</name>
<evidence type="ECO:0000256" key="1">
    <source>
        <dbReference type="SAM" id="MobiDB-lite"/>
    </source>
</evidence>
<sequence>SAAQPVSARCVLYLRQCRGQGGFPGSRTFWRHATTAMVYFQARLGMRSIPTPDFRPQNEIFQLLRQKRMQNVAPSDDVPSNSSSSGLSSPKALKSRNCRRYQATVEQTGTAARVSPFDCPRNLVIGEPQQQASQQWVRRRVNPGGFLHLLAATYAGRLLPLPLLPLPRYFGSMRIDELFTRLGRFHLCAVVTRPNRWCPNRSLLFLSLLRLSDMSMKIDWYFTSLYCRNLNSQARKPQTLPNRFSMRIERIGQGSEETTYLKEAYDFNANMSLLLGYPPATSWRQTASTELASCCTFTTSAVASPTFATRTWATATIERLTQPDWDSQKDGNQLRIRTPQQFFDLDSPMCSIKDLGIFTEVFINYKQLDLGVPGLTLTHHRVVLRLRHLLSSARQCTSTTLSQQEIVFNRHDITACFSRDAKQHFQLYFSLPDADETPLNEIEAAFNILINKKDIFTLLRVEGRDYTILCRQRHHVEEKRTLKSIGYSALVRVAAQPIGLLLAAFWPVSLRRFFTGVETAWEDTRCVAHCSLERLLTGEVGTGEIVEAPDAAAAVGTVGGISVGDPLLA</sequence>
<protein>
    <submittedName>
        <fullName evidence="4">Ras-associating domain-containing protein</fullName>
    </submittedName>
</protein>
<evidence type="ECO:0000313" key="3">
    <source>
        <dbReference type="Proteomes" id="UP000095280"/>
    </source>
</evidence>